<dbReference type="EMBL" id="BARU01029740">
    <property type="protein sequence ID" value="GAH70387.1"/>
    <property type="molecule type" value="Genomic_DNA"/>
</dbReference>
<organism evidence="1">
    <name type="scientific">marine sediment metagenome</name>
    <dbReference type="NCBI Taxonomy" id="412755"/>
    <lineage>
        <taxon>unclassified sequences</taxon>
        <taxon>metagenomes</taxon>
        <taxon>ecological metagenomes</taxon>
    </lineage>
</organism>
<sequence>TSRQIDLNLPVKPGVPENEQVRTMANRLLVSEAKIREKIKTLDAEGVRTLEKSSNLSLEEIVFYQELKSIAQKRGLITAEEGSTIYKALLQWDELELPLRVSLTVGLGELAKLRQKGVL</sequence>
<proteinExistence type="predicted"/>
<dbReference type="AlphaFoldDB" id="X1HLM7"/>
<feature type="non-terminal residue" evidence="1">
    <location>
        <position position="1"/>
    </location>
</feature>
<protein>
    <submittedName>
        <fullName evidence="1">Uncharacterized protein</fullName>
    </submittedName>
</protein>
<accession>X1HLM7</accession>
<reference evidence="1" key="1">
    <citation type="journal article" date="2014" name="Front. Microbiol.">
        <title>High frequency of phylogenetically diverse reductive dehalogenase-homologous genes in deep subseafloor sedimentary metagenomes.</title>
        <authorList>
            <person name="Kawai M."/>
            <person name="Futagami T."/>
            <person name="Toyoda A."/>
            <person name="Takaki Y."/>
            <person name="Nishi S."/>
            <person name="Hori S."/>
            <person name="Arai W."/>
            <person name="Tsubouchi T."/>
            <person name="Morono Y."/>
            <person name="Uchiyama I."/>
            <person name="Ito T."/>
            <person name="Fujiyama A."/>
            <person name="Inagaki F."/>
            <person name="Takami H."/>
        </authorList>
    </citation>
    <scope>NUCLEOTIDE SEQUENCE</scope>
    <source>
        <strain evidence="1">Expedition CK06-06</strain>
    </source>
</reference>
<evidence type="ECO:0000313" key="1">
    <source>
        <dbReference type="EMBL" id="GAH70387.1"/>
    </source>
</evidence>
<name>X1HLM7_9ZZZZ</name>
<comment type="caution">
    <text evidence="1">The sequence shown here is derived from an EMBL/GenBank/DDBJ whole genome shotgun (WGS) entry which is preliminary data.</text>
</comment>
<gene>
    <name evidence="1" type="ORF">S03H2_47264</name>
</gene>